<dbReference type="GO" id="GO:0050839">
    <property type="term" value="F:cell adhesion molecule binding"/>
    <property type="evidence" value="ECO:0007669"/>
    <property type="project" value="TreeGrafter"/>
</dbReference>
<evidence type="ECO:0000259" key="6">
    <source>
        <dbReference type="PROSITE" id="PS50835"/>
    </source>
</evidence>
<keyword evidence="3" id="KW-1015">Disulfide bond</keyword>
<reference evidence="7" key="1">
    <citation type="journal article" date="2019" name="bioRxiv">
        <title>The Genome of the Zebra Mussel, Dreissena polymorpha: A Resource for Invasive Species Research.</title>
        <authorList>
            <person name="McCartney M.A."/>
            <person name="Auch B."/>
            <person name="Kono T."/>
            <person name="Mallez S."/>
            <person name="Zhang Y."/>
            <person name="Obille A."/>
            <person name="Becker A."/>
            <person name="Abrahante J.E."/>
            <person name="Garbe J."/>
            <person name="Badalamenti J.P."/>
            <person name="Herman A."/>
            <person name="Mangelson H."/>
            <person name="Liachko I."/>
            <person name="Sullivan S."/>
            <person name="Sone E.D."/>
            <person name="Koren S."/>
            <person name="Silverstein K.A.T."/>
            <person name="Beckman K.B."/>
            <person name="Gohl D.M."/>
        </authorList>
    </citation>
    <scope>NUCLEOTIDE SEQUENCE</scope>
    <source>
        <strain evidence="7">Duluth1</strain>
        <tissue evidence="7">Whole animal</tissue>
    </source>
</reference>
<name>A0A9D4GBL9_DREPO</name>
<gene>
    <name evidence="7" type="ORF">DPMN_142411</name>
</gene>
<reference evidence="7" key="2">
    <citation type="submission" date="2020-11" db="EMBL/GenBank/DDBJ databases">
        <authorList>
            <person name="McCartney M.A."/>
            <person name="Auch B."/>
            <person name="Kono T."/>
            <person name="Mallez S."/>
            <person name="Becker A."/>
            <person name="Gohl D.M."/>
            <person name="Silverstein K.A.T."/>
            <person name="Koren S."/>
            <person name="Bechman K.B."/>
            <person name="Herman A."/>
            <person name="Abrahante J.E."/>
            <person name="Garbe J."/>
        </authorList>
    </citation>
    <scope>NUCLEOTIDE SEQUENCE</scope>
    <source>
        <strain evidence="7">Duluth1</strain>
        <tissue evidence="7">Whole animal</tissue>
    </source>
</reference>
<dbReference type="Gene3D" id="2.60.40.10">
    <property type="entry name" value="Immunoglobulins"/>
    <property type="match status" value="2"/>
</dbReference>
<dbReference type="InterPro" id="IPR013783">
    <property type="entry name" value="Ig-like_fold"/>
</dbReference>
<keyword evidence="2" id="KW-0472">Membrane</keyword>
<keyword evidence="8" id="KW-1185">Reference proteome</keyword>
<dbReference type="PANTHER" id="PTHR11640">
    <property type="entry name" value="NEPHRIN"/>
    <property type="match status" value="1"/>
</dbReference>
<dbReference type="PANTHER" id="PTHR11640:SF31">
    <property type="entry name" value="IRREGULAR CHIASM C-ROUGHEST PROTEIN-RELATED"/>
    <property type="match status" value="1"/>
</dbReference>
<keyword evidence="5" id="KW-0393">Immunoglobulin domain</keyword>
<protein>
    <recommendedName>
        <fullName evidence="6">Ig-like domain-containing protein</fullName>
    </recommendedName>
</protein>
<dbReference type="InterPro" id="IPR003599">
    <property type="entry name" value="Ig_sub"/>
</dbReference>
<dbReference type="InterPro" id="IPR013162">
    <property type="entry name" value="CD80_C2-set"/>
</dbReference>
<feature type="domain" description="Ig-like" evidence="6">
    <location>
        <begin position="55"/>
        <end position="167"/>
    </location>
</feature>
<dbReference type="EMBL" id="JAIWYP010000006">
    <property type="protein sequence ID" value="KAH3813938.1"/>
    <property type="molecule type" value="Genomic_DNA"/>
</dbReference>
<feature type="domain" description="Ig-like" evidence="6">
    <location>
        <begin position="176"/>
        <end position="260"/>
    </location>
</feature>
<evidence type="ECO:0000256" key="5">
    <source>
        <dbReference type="ARBA" id="ARBA00023319"/>
    </source>
</evidence>
<dbReference type="InterPro" id="IPR007110">
    <property type="entry name" value="Ig-like_dom"/>
</dbReference>
<dbReference type="GO" id="GO:0005886">
    <property type="term" value="C:plasma membrane"/>
    <property type="evidence" value="ECO:0007669"/>
    <property type="project" value="TreeGrafter"/>
</dbReference>
<dbReference type="InterPro" id="IPR036179">
    <property type="entry name" value="Ig-like_dom_sf"/>
</dbReference>
<comment type="subcellular location">
    <subcellularLocation>
        <location evidence="1">Membrane</location>
        <topology evidence="1">Single-pass type I membrane protein</topology>
    </subcellularLocation>
</comment>
<dbReference type="Proteomes" id="UP000828390">
    <property type="component" value="Unassembled WGS sequence"/>
</dbReference>
<dbReference type="GO" id="GO:0098609">
    <property type="term" value="P:cell-cell adhesion"/>
    <property type="evidence" value="ECO:0007669"/>
    <property type="project" value="TreeGrafter"/>
</dbReference>
<dbReference type="SUPFAM" id="SSF48726">
    <property type="entry name" value="Immunoglobulin"/>
    <property type="match status" value="2"/>
</dbReference>
<evidence type="ECO:0000256" key="1">
    <source>
        <dbReference type="ARBA" id="ARBA00004479"/>
    </source>
</evidence>
<evidence type="ECO:0000256" key="4">
    <source>
        <dbReference type="ARBA" id="ARBA00023180"/>
    </source>
</evidence>
<organism evidence="7 8">
    <name type="scientific">Dreissena polymorpha</name>
    <name type="common">Zebra mussel</name>
    <name type="synonym">Mytilus polymorpha</name>
    <dbReference type="NCBI Taxonomy" id="45954"/>
    <lineage>
        <taxon>Eukaryota</taxon>
        <taxon>Metazoa</taxon>
        <taxon>Spiralia</taxon>
        <taxon>Lophotrochozoa</taxon>
        <taxon>Mollusca</taxon>
        <taxon>Bivalvia</taxon>
        <taxon>Autobranchia</taxon>
        <taxon>Heteroconchia</taxon>
        <taxon>Euheterodonta</taxon>
        <taxon>Imparidentia</taxon>
        <taxon>Neoheterodontei</taxon>
        <taxon>Myida</taxon>
        <taxon>Dreissenoidea</taxon>
        <taxon>Dreissenidae</taxon>
        <taxon>Dreissena</taxon>
    </lineage>
</organism>
<evidence type="ECO:0000256" key="3">
    <source>
        <dbReference type="ARBA" id="ARBA00023157"/>
    </source>
</evidence>
<dbReference type="InterPro" id="IPR051275">
    <property type="entry name" value="Cell_adhesion_signaling"/>
</dbReference>
<dbReference type="Pfam" id="PF08205">
    <property type="entry name" value="C2-set_2"/>
    <property type="match status" value="1"/>
</dbReference>
<comment type="caution">
    <text evidence="7">The sequence shown here is derived from an EMBL/GenBank/DDBJ whole genome shotgun (WGS) entry which is preliminary data.</text>
</comment>
<evidence type="ECO:0000313" key="7">
    <source>
        <dbReference type="EMBL" id="KAH3813938.1"/>
    </source>
</evidence>
<dbReference type="AlphaFoldDB" id="A0A9D4GBL9"/>
<sequence length="294" mass="31590">MDDETCHSSPTPLPGLSFSCINNTVYTLTLNHVHRSQDGETWNCAVNYIGTTMTPSNNITLSILVHIKKLTISPSNDILYLILNQPHNISCTSDFGIPSPSISWLKHLSTSDTTYDIDMTGFSSAKTLNHITISTLNFVPSKSDHNMGLSCKGNNGGLIISSEAKLINVLEGPATPEIVFNGSTVSRTLNITSGQSLTLICKSSSNPPPTFSWRHPSGSATGAILTITSIQPYHDGAFTCTAQNTLLSSTGKIISEQSTSAVNVVVFVPITCVSVVGEHVDVVVMKEHETKYFT</sequence>
<evidence type="ECO:0000256" key="2">
    <source>
        <dbReference type="ARBA" id="ARBA00023136"/>
    </source>
</evidence>
<keyword evidence="4" id="KW-0325">Glycoprotein</keyword>
<dbReference type="PROSITE" id="PS50835">
    <property type="entry name" value="IG_LIKE"/>
    <property type="match status" value="2"/>
</dbReference>
<dbReference type="InterPro" id="IPR003598">
    <property type="entry name" value="Ig_sub2"/>
</dbReference>
<dbReference type="SMART" id="SM00408">
    <property type="entry name" value="IGc2"/>
    <property type="match status" value="1"/>
</dbReference>
<proteinExistence type="predicted"/>
<accession>A0A9D4GBL9</accession>
<dbReference type="GO" id="GO:0005911">
    <property type="term" value="C:cell-cell junction"/>
    <property type="evidence" value="ECO:0007669"/>
    <property type="project" value="TreeGrafter"/>
</dbReference>
<dbReference type="SMART" id="SM00409">
    <property type="entry name" value="IG"/>
    <property type="match status" value="1"/>
</dbReference>
<evidence type="ECO:0000313" key="8">
    <source>
        <dbReference type="Proteomes" id="UP000828390"/>
    </source>
</evidence>
<dbReference type="Pfam" id="PF13927">
    <property type="entry name" value="Ig_3"/>
    <property type="match status" value="1"/>
</dbReference>